<accession>A0ABT5YJ76</accession>
<dbReference type="CDD" id="cd00757">
    <property type="entry name" value="ThiF_MoeB_HesA_family"/>
    <property type="match status" value="1"/>
</dbReference>
<dbReference type="InterPro" id="IPR000594">
    <property type="entry name" value="ThiF_NAD_FAD-bd"/>
</dbReference>
<evidence type="ECO:0000313" key="4">
    <source>
        <dbReference type="Proteomes" id="UP001215503"/>
    </source>
</evidence>
<feature type="transmembrane region" description="Helical" evidence="1">
    <location>
        <begin position="34"/>
        <end position="61"/>
    </location>
</feature>
<keyword evidence="4" id="KW-1185">Reference proteome</keyword>
<keyword evidence="1" id="KW-0472">Membrane</keyword>
<gene>
    <name evidence="3" type="primary">moeB</name>
    <name evidence="3" type="ORF">P2G67_03295</name>
</gene>
<feature type="domain" description="THIF-type NAD/FAD binding fold" evidence="2">
    <location>
        <begin position="12"/>
        <end position="254"/>
    </location>
</feature>
<dbReference type="PANTHER" id="PTHR10953">
    <property type="entry name" value="UBIQUITIN-ACTIVATING ENZYME E1"/>
    <property type="match status" value="1"/>
</dbReference>
<dbReference type="Pfam" id="PF00899">
    <property type="entry name" value="ThiF"/>
    <property type="match status" value="1"/>
</dbReference>
<dbReference type="Proteomes" id="UP001215503">
    <property type="component" value="Unassembled WGS sequence"/>
</dbReference>
<keyword evidence="1" id="KW-0812">Transmembrane</keyword>
<comment type="caution">
    <text evidence="3">The sequence shown here is derived from an EMBL/GenBank/DDBJ whole genome shotgun (WGS) entry which is preliminary data.</text>
</comment>
<dbReference type="InterPro" id="IPR045886">
    <property type="entry name" value="ThiF/MoeB/HesA"/>
</dbReference>
<evidence type="ECO:0000256" key="1">
    <source>
        <dbReference type="SAM" id="Phobius"/>
    </source>
</evidence>
<dbReference type="InterPro" id="IPR035985">
    <property type="entry name" value="Ubiquitin-activating_enz"/>
</dbReference>
<dbReference type="RefSeq" id="WP_275820004.1">
    <property type="nucleotide sequence ID" value="NZ_JARHUD010000002.1"/>
</dbReference>
<keyword evidence="1" id="KW-1133">Transmembrane helix</keyword>
<keyword evidence="3" id="KW-0548">Nucleotidyltransferase</keyword>
<dbReference type="Gene3D" id="3.40.50.720">
    <property type="entry name" value="NAD(P)-binding Rossmann-like Domain"/>
    <property type="match status" value="1"/>
</dbReference>
<dbReference type="GO" id="GO:0016779">
    <property type="term" value="F:nucleotidyltransferase activity"/>
    <property type="evidence" value="ECO:0007669"/>
    <property type="project" value="UniProtKB-KW"/>
</dbReference>
<proteinExistence type="predicted"/>
<organism evidence="3 4">
    <name type="scientific">Aquibaculum arenosum</name>
    <dbReference type="NCBI Taxonomy" id="3032591"/>
    <lineage>
        <taxon>Bacteria</taxon>
        <taxon>Pseudomonadati</taxon>
        <taxon>Pseudomonadota</taxon>
        <taxon>Alphaproteobacteria</taxon>
        <taxon>Rhodospirillales</taxon>
        <taxon>Rhodovibrionaceae</taxon>
        <taxon>Aquibaculum</taxon>
    </lineage>
</organism>
<dbReference type="SUPFAM" id="SSF69572">
    <property type="entry name" value="Activating enzymes of the ubiquitin-like proteins"/>
    <property type="match status" value="1"/>
</dbReference>
<dbReference type="EMBL" id="JARHUD010000002">
    <property type="protein sequence ID" value="MDF2094996.1"/>
    <property type="molecule type" value="Genomic_DNA"/>
</dbReference>
<dbReference type="PANTHER" id="PTHR10953:SF102">
    <property type="entry name" value="ADENYLYLTRANSFERASE AND SULFURTRANSFERASE MOCS3"/>
    <property type="match status" value="1"/>
</dbReference>
<evidence type="ECO:0000313" key="3">
    <source>
        <dbReference type="EMBL" id="MDF2094996.1"/>
    </source>
</evidence>
<dbReference type="NCBIfam" id="NF004281">
    <property type="entry name" value="PRK05690.1"/>
    <property type="match status" value="1"/>
</dbReference>
<keyword evidence="3" id="KW-0808">Transferase</keyword>
<name>A0ABT5YJ76_9PROT</name>
<protein>
    <submittedName>
        <fullName evidence="3">Molybdopterin-synthase adenylyltransferase MoeB</fullName>
    </submittedName>
</protein>
<sequence length="280" mass="30329">MEDFSDAQIDRYARHLVLPEIGEAGQRRLMQARVLVVGAGGLGSPLLLYLAAAGVGCLGVIDHDTVDLSNLQRQVLHSTADVDRLKVESARAHLRALNPEVEVVVHPERLTPENALELIARYDIVADGSDNFATRYLVADACHLAGRTLVSAAMMRFEGQLSVYRSYLGHGTEGTENPCWRCVYPDQPDSSFKASCADVGVLASLPGVLGTLQATEVMKEIVGFGRSLAGRLLLYEGLEGRFSELRVKADPHCPLCSQEAQITSIDADTYRDTAASYAAE</sequence>
<evidence type="ECO:0000259" key="2">
    <source>
        <dbReference type="Pfam" id="PF00899"/>
    </source>
</evidence>
<reference evidence="3 4" key="1">
    <citation type="submission" date="2023-03" db="EMBL/GenBank/DDBJ databases">
        <title>Fodinicurvata sp. CAU 1616 isolated from sea sendiment.</title>
        <authorList>
            <person name="Kim W."/>
        </authorList>
    </citation>
    <scope>NUCLEOTIDE SEQUENCE [LARGE SCALE GENOMIC DNA]</scope>
    <source>
        <strain evidence="3 4">CAU 1616</strain>
    </source>
</reference>